<dbReference type="GO" id="GO:0032259">
    <property type="term" value="P:methylation"/>
    <property type="evidence" value="ECO:0007669"/>
    <property type="project" value="UniProtKB-KW"/>
</dbReference>
<dbReference type="Gene3D" id="3.40.50.150">
    <property type="entry name" value="Vaccinia Virus protein VP39"/>
    <property type="match status" value="1"/>
</dbReference>
<reference evidence="2" key="1">
    <citation type="journal article" date="2020" name="ISME J.">
        <title>Comparative genomics reveals insights into cyanobacterial evolution and habitat adaptation.</title>
        <authorList>
            <person name="Chen M.Y."/>
            <person name="Teng W.K."/>
            <person name="Zhao L."/>
            <person name="Hu C.X."/>
            <person name="Zhou Y.K."/>
            <person name="Han B.P."/>
            <person name="Song L.R."/>
            <person name="Shu W.S."/>
        </authorList>
    </citation>
    <scope>NUCLEOTIDE SEQUENCE [LARGE SCALE GENOMIC DNA]</scope>
    <source>
        <strain evidence="2">FACHB-251</strain>
    </source>
</reference>
<dbReference type="Proteomes" id="UP000662185">
    <property type="component" value="Unassembled WGS sequence"/>
</dbReference>
<dbReference type="RefSeq" id="WP_190558616.1">
    <property type="nucleotide sequence ID" value="NZ_JACJQU010000003.1"/>
</dbReference>
<evidence type="ECO:0000313" key="1">
    <source>
        <dbReference type="EMBL" id="MBD2293315.1"/>
    </source>
</evidence>
<keyword evidence="1" id="KW-0808">Transferase</keyword>
<dbReference type="SUPFAM" id="SSF53335">
    <property type="entry name" value="S-adenosyl-L-methionine-dependent methyltransferases"/>
    <property type="match status" value="1"/>
</dbReference>
<proteinExistence type="predicted"/>
<sequence length="248" mass="28280">MQTTEKEILLQEFEKIARVIAPPSLSLREVQGIFKQWLSVNLTVLMQRRGYNKKKIAILNRENVVLNIGCLGDEQEEYINADLVRIYGQWGIESAFRFISGKSKVKYDLLLNLTVYDENLFEVADSIILSHVLEHIHPLSATTALKNCLSYLKPGGCIRVAVPYLEAYNNSKVPEGQEVNNRMLSKNRLIYGWGHRFMYDPELLALVMEESGFTQVKAASFQEGLLGETDVEQYRDESIYVTGVKPEV</sequence>
<dbReference type="AlphaFoldDB" id="A0A927A1D1"/>
<protein>
    <submittedName>
        <fullName evidence="1">Methyltransferase domain-containing protein</fullName>
    </submittedName>
</protein>
<accession>A0A927A1D1</accession>
<evidence type="ECO:0000313" key="2">
    <source>
        <dbReference type="Proteomes" id="UP000662185"/>
    </source>
</evidence>
<dbReference type="EMBL" id="JACJQU010000003">
    <property type="protein sequence ID" value="MBD2293315.1"/>
    <property type="molecule type" value="Genomic_DNA"/>
</dbReference>
<comment type="caution">
    <text evidence="1">The sequence shown here is derived from an EMBL/GenBank/DDBJ whole genome shotgun (WGS) entry which is preliminary data.</text>
</comment>
<name>A0A927A1D1_9NOST</name>
<gene>
    <name evidence="1" type="ORF">H6G06_07400</name>
</gene>
<keyword evidence="2" id="KW-1185">Reference proteome</keyword>
<dbReference type="GO" id="GO:0008168">
    <property type="term" value="F:methyltransferase activity"/>
    <property type="evidence" value="ECO:0007669"/>
    <property type="project" value="UniProtKB-KW"/>
</dbReference>
<dbReference type="InterPro" id="IPR029063">
    <property type="entry name" value="SAM-dependent_MTases_sf"/>
</dbReference>
<keyword evidence="1" id="KW-0489">Methyltransferase</keyword>
<dbReference type="Pfam" id="PF13489">
    <property type="entry name" value="Methyltransf_23"/>
    <property type="match status" value="1"/>
</dbReference>
<organism evidence="1 2">
    <name type="scientific">Anabaena sphaerica FACHB-251</name>
    <dbReference type="NCBI Taxonomy" id="2692883"/>
    <lineage>
        <taxon>Bacteria</taxon>
        <taxon>Bacillati</taxon>
        <taxon>Cyanobacteriota</taxon>
        <taxon>Cyanophyceae</taxon>
        <taxon>Nostocales</taxon>
        <taxon>Nostocaceae</taxon>
        <taxon>Anabaena</taxon>
    </lineage>
</organism>